<sequence>MGFQLPTDTQHLRLETRQYELFNRPLGQGIVRRRLYIGVAVFGAWCGLLLLIGLNPLSRLGPLLYGVPPFAFVYMGTRTGDDGRMAAMRWYDAVLARSRRRRTPIRNPLLTAAAGQRLPLRIDRHMTELHPHNIGTPLTPLLGRRTRKRISGETIDEASTADIAGV</sequence>
<proteinExistence type="predicted"/>
<evidence type="ECO:0008006" key="4">
    <source>
        <dbReference type="Google" id="ProtNLM"/>
    </source>
</evidence>
<dbReference type="EMBL" id="JBHSIS010000027">
    <property type="protein sequence ID" value="MFC4859188.1"/>
    <property type="molecule type" value="Genomic_DNA"/>
</dbReference>
<comment type="caution">
    <text evidence="2">The sequence shown here is derived from an EMBL/GenBank/DDBJ whole genome shotgun (WGS) entry which is preliminary data.</text>
</comment>
<evidence type="ECO:0000256" key="1">
    <source>
        <dbReference type="SAM" id="Phobius"/>
    </source>
</evidence>
<keyword evidence="3" id="KW-1185">Reference proteome</keyword>
<accession>A0ABV9SFI8</accession>
<keyword evidence="1" id="KW-1133">Transmembrane helix</keyword>
<name>A0ABV9SFI8_9PSEU</name>
<keyword evidence="1" id="KW-0472">Membrane</keyword>
<evidence type="ECO:0000313" key="2">
    <source>
        <dbReference type="EMBL" id="MFC4859188.1"/>
    </source>
</evidence>
<evidence type="ECO:0000313" key="3">
    <source>
        <dbReference type="Proteomes" id="UP001595859"/>
    </source>
</evidence>
<organism evidence="2 3">
    <name type="scientific">Actinophytocola glycyrrhizae</name>
    <dbReference type="NCBI Taxonomy" id="2044873"/>
    <lineage>
        <taxon>Bacteria</taxon>
        <taxon>Bacillati</taxon>
        <taxon>Actinomycetota</taxon>
        <taxon>Actinomycetes</taxon>
        <taxon>Pseudonocardiales</taxon>
        <taxon>Pseudonocardiaceae</taxon>
    </lineage>
</organism>
<reference evidence="3" key="1">
    <citation type="journal article" date="2019" name="Int. J. Syst. Evol. Microbiol.">
        <title>The Global Catalogue of Microorganisms (GCM) 10K type strain sequencing project: providing services to taxonomists for standard genome sequencing and annotation.</title>
        <authorList>
            <consortium name="The Broad Institute Genomics Platform"/>
            <consortium name="The Broad Institute Genome Sequencing Center for Infectious Disease"/>
            <person name="Wu L."/>
            <person name="Ma J."/>
        </authorList>
    </citation>
    <scope>NUCLEOTIDE SEQUENCE [LARGE SCALE GENOMIC DNA]</scope>
    <source>
        <strain evidence="3">ZS-22-S1</strain>
    </source>
</reference>
<protein>
    <recommendedName>
        <fullName evidence="4">PrgI family protein</fullName>
    </recommendedName>
</protein>
<gene>
    <name evidence="2" type="ORF">ACFPCV_37310</name>
</gene>
<feature type="transmembrane region" description="Helical" evidence="1">
    <location>
        <begin position="35"/>
        <end position="54"/>
    </location>
</feature>
<keyword evidence="1" id="KW-0812">Transmembrane</keyword>
<dbReference type="Proteomes" id="UP001595859">
    <property type="component" value="Unassembled WGS sequence"/>
</dbReference>
<dbReference type="RefSeq" id="WP_378062103.1">
    <property type="nucleotide sequence ID" value="NZ_JBHSIS010000027.1"/>
</dbReference>